<evidence type="ECO:0000256" key="9">
    <source>
        <dbReference type="ARBA" id="ARBA00048359"/>
    </source>
</evidence>
<accession>A0A3S4UG99</accession>
<dbReference type="FunFam" id="3.40.50.620:FF:000286">
    <property type="entry name" value="Isoleucine--tRNA ligase"/>
    <property type="match status" value="1"/>
</dbReference>
<evidence type="ECO:0000313" key="14">
    <source>
        <dbReference type="Proteomes" id="UP000288215"/>
    </source>
</evidence>
<dbReference type="GO" id="GO:0005737">
    <property type="term" value="C:cytoplasm"/>
    <property type="evidence" value="ECO:0007669"/>
    <property type="project" value="UniProtKB-SubCell"/>
</dbReference>
<dbReference type="PANTHER" id="PTHR42780">
    <property type="entry name" value="SOLEUCYL-TRNA SYNTHETASE"/>
    <property type="match status" value="1"/>
</dbReference>
<dbReference type="GO" id="GO:0005524">
    <property type="term" value="F:ATP binding"/>
    <property type="evidence" value="ECO:0007669"/>
    <property type="project" value="UniProtKB-UniRule"/>
</dbReference>
<gene>
    <name evidence="10" type="primary">ileS</name>
    <name evidence="13" type="ORF">Metus_1225</name>
</gene>
<dbReference type="InterPro" id="IPR033709">
    <property type="entry name" value="Anticodon_Ile_ABEc"/>
</dbReference>
<evidence type="ECO:0000256" key="3">
    <source>
        <dbReference type="ARBA" id="ARBA00022723"/>
    </source>
</evidence>
<dbReference type="InterPro" id="IPR023586">
    <property type="entry name" value="Ile-tRNA-ligase_type2"/>
</dbReference>
<dbReference type="CDD" id="cd00818">
    <property type="entry name" value="IleRS_core"/>
    <property type="match status" value="1"/>
</dbReference>
<dbReference type="GO" id="GO:0000049">
    <property type="term" value="F:tRNA binding"/>
    <property type="evidence" value="ECO:0007669"/>
    <property type="project" value="InterPro"/>
</dbReference>
<dbReference type="Pfam" id="PF00133">
    <property type="entry name" value="tRNA-synt_1"/>
    <property type="match status" value="1"/>
</dbReference>
<dbReference type="AlphaFoldDB" id="A0A3S4UG99"/>
<dbReference type="GO" id="GO:0004822">
    <property type="term" value="F:isoleucine-tRNA ligase activity"/>
    <property type="evidence" value="ECO:0007669"/>
    <property type="project" value="UniProtKB-UniRule"/>
</dbReference>
<keyword evidence="2 10" id="KW-0436">Ligase</keyword>
<dbReference type="EMBL" id="RXGA01000003">
    <property type="protein sequence ID" value="RWX73251.1"/>
    <property type="molecule type" value="Genomic_DNA"/>
</dbReference>
<evidence type="ECO:0000256" key="7">
    <source>
        <dbReference type="ARBA" id="ARBA00022917"/>
    </source>
</evidence>
<evidence type="ECO:0000313" key="13">
    <source>
        <dbReference type="EMBL" id="RWX73251.1"/>
    </source>
</evidence>
<dbReference type="InterPro" id="IPR009008">
    <property type="entry name" value="Val/Leu/Ile-tRNA-synth_edit"/>
</dbReference>
<comment type="cofactor">
    <cofactor evidence="10">
        <name>Zn(2+)</name>
        <dbReference type="ChEBI" id="CHEBI:29105"/>
    </cofactor>
</comment>
<comment type="caution">
    <text evidence="13">The sequence shown here is derived from an EMBL/GenBank/DDBJ whole genome shotgun (WGS) entry which is preliminary data.</text>
</comment>
<evidence type="ECO:0000259" key="11">
    <source>
        <dbReference type="Pfam" id="PF00133"/>
    </source>
</evidence>
<keyword evidence="4 10" id="KW-0547">Nucleotide-binding</keyword>
<dbReference type="InterPro" id="IPR001412">
    <property type="entry name" value="aa-tRNA-synth_I_CS"/>
</dbReference>
<name>A0A3S4UG99_METS7</name>
<keyword evidence="3 10" id="KW-0479">Metal-binding</keyword>
<evidence type="ECO:0000256" key="1">
    <source>
        <dbReference type="ARBA" id="ARBA00022490"/>
    </source>
</evidence>
<dbReference type="SUPFAM" id="SSF47323">
    <property type="entry name" value="Anticodon-binding domain of a subclass of class I aminoacyl-tRNA synthetases"/>
    <property type="match status" value="1"/>
</dbReference>
<evidence type="ECO:0000256" key="2">
    <source>
        <dbReference type="ARBA" id="ARBA00022598"/>
    </source>
</evidence>
<dbReference type="Pfam" id="PF08264">
    <property type="entry name" value="Anticodon_1"/>
    <property type="match status" value="1"/>
</dbReference>
<evidence type="ECO:0000256" key="10">
    <source>
        <dbReference type="HAMAP-Rule" id="MF_02003"/>
    </source>
</evidence>
<dbReference type="PANTHER" id="PTHR42780:SF1">
    <property type="entry name" value="ISOLEUCINE--TRNA LIGASE, CYTOPLASMIC"/>
    <property type="match status" value="1"/>
</dbReference>
<evidence type="ECO:0000256" key="4">
    <source>
        <dbReference type="ARBA" id="ARBA00022741"/>
    </source>
</evidence>
<dbReference type="CDD" id="cd07961">
    <property type="entry name" value="Anticodon_Ia_Ile_ABEc"/>
    <property type="match status" value="1"/>
</dbReference>
<comment type="similarity">
    <text evidence="10">Belongs to the class-I aminoacyl-tRNA synthetase family. IleS type 2 subfamily.</text>
</comment>
<comment type="subunit">
    <text evidence="10">Monomer.</text>
</comment>
<dbReference type="InterPro" id="IPR014729">
    <property type="entry name" value="Rossmann-like_a/b/a_fold"/>
</dbReference>
<keyword evidence="1 10" id="KW-0963">Cytoplasm</keyword>
<dbReference type="Gene3D" id="3.40.50.620">
    <property type="entry name" value="HUPs"/>
    <property type="match status" value="2"/>
</dbReference>
<comment type="function">
    <text evidence="10">Catalyzes the attachment of isoleucine to tRNA(Ile). As IleRS can inadvertently accommodate and process structurally similar amino acids such as valine, to avoid such errors it has two additional distinct tRNA(Ile)-dependent editing activities. One activity is designated as 'pretransfer' editing and involves the hydrolysis of activated Val-AMP. The other activity is designated 'posttransfer' editing and involves deacylation of mischarged Val-tRNA(Ile).</text>
</comment>
<comment type="subcellular location">
    <subcellularLocation>
        <location evidence="10">Cytoplasm</location>
    </subcellularLocation>
</comment>
<organism evidence="13 14">
    <name type="scientific">Methanosuratincola subterraneus</name>
    <dbReference type="NCBI Taxonomy" id="2593994"/>
    <lineage>
        <taxon>Archaea</taxon>
        <taxon>Thermoproteota</taxon>
        <taxon>Methanosuratincolia</taxon>
        <taxon>Candidatus Methanomethylicales</taxon>
        <taxon>Candidatus Methanomethylicaceae</taxon>
        <taxon>Candidatus Methanosuratincola (ex Vanwonterghem et al. 2016)</taxon>
    </lineage>
</organism>
<dbReference type="InterPro" id="IPR009080">
    <property type="entry name" value="tRNAsynth_Ia_anticodon-bd"/>
</dbReference>
<dbReference type="Proteomes" id="UP000288215">
    <property type="component" value="Unassembled WGS sequence"/>
</dbReference>
<dbReference type="PROSITE" id="PS00178">
    <property type="entry name" value="AA_TRNA_LIGASE_I"/>
    <property type="match status" value="1"/>
</dbReference>
<comment type="catalytic activity">
    <reaction evidence="9 10">
        <text>tRNA(Ile) + L-isoleucine + ATP = L-isoleucyl-tRNA(Ile) + AMP + diphosphate</text>
        <dbReference type="Rhea" id="RHEA:11060"/>
        <dbReference type="Rhea" id="RHEA-COMP:9666"/>
        <dbReference type="Rhea" id="RHEA-COMP:9695"/>
        <dbReference type="ChEBI" id="CHEBI:30616"/>
        <dbReference type="ChEBI" id="CHEBI:33019"/>
        <dbReference type="ChEBI" id="CHEBI:58045"/>
        <dbReference type="ChEBI" id="CHEBI:78442"/>
        <dbReference type="ChEBI" id="CHEBI:78528"/>
        <dbReference type="ChEBI" id="CHEBI:456215"/>
        <dbReference type="EC" id="6.1.1.5"/>
    </reaction>
</comment>
<feature type="short sequence motif" description="'KMSKS' region" evidence="10">
    <location>
        <begin position="596"/>
        <end position="600"/>
    </location>
</feature>
<evidence type="ECO:0000256" key="8">
    <source>
        <dbReference type="ARBA" id="ARBA00023146"/>
    </source>
</evidence>
<comment type="domain">
    <text evidence="10">IleRS has two distinct active sites: one for aminoacylation and one for editing. The misactivated valine is translocated from the active site to the editing site, which sterically excludes the correctly activated isoleucine. The single editing site contains two valyl binding pockets, one specific for each substrate (Val-AMP or Val-tRNA(Ile)).</text>
</comment>
<dbReference type="InterPro" id="IPR002300">
    <property type="entry name" value="aa-tRNA-synth_Ia"/>
</dbReference>
<dbReference type="SUPFAM" id="SSF50677">
    <property type="entry name" value="ValRS/IleRS/LeuRS editing domain"/>
    <property type="match status" value="1"/>
</dbReference>
<dbReference type="PRINTS" id="PR00984">
    <property type="entry name" value="TRNASYNTHILE"/>
</dbReference>
<evidence type="ECO:0000259" key="12">
    <source>
        <dbReference type="Pfam" id="PF08264"/>
    </source>
</evidence>
<dbReference type="Pfam" id="PF19302">
    <property type="entry name" value="DUF5915"/>
    <property type="match status" value="1"/>
</dbReference>
<evidence type="ECO:0000256" key="6">
    <source>
        <dbReference type="ARBA" id="ARBA00022840"/>
    </source>
</evidence>
<dbReference type="EC" id="6.1.1.5" evidence="10"/>
<dbReference type="GO" id="GO:0008270">
    <property type="term" value="F:zinc ion binding"/>
    <property type="evidence" value="ECO:0007669"/>
    <property type="project" value="UniProtKB-UniRule"/>
</dbReference>
<feature type="short sequence motif" description="'HIGH' region" evidence="10">
    <location>
        <begin position="48"/>
        <end position="58"/>
    </location>
</feature>
<keyword evidence="6 10" id="KW-0067">ATP-binding</keyword>
<keyword evidence="7 10" id="KW-0648">Protein biosynthesis</keyword>
<dbReference type="InterPro" id="IPR002301">
    <property type="entry name" value="Ile-tRNA-ligase"/>
</dbReference>
<evidence type="ECO:0000256" key="5">
    <source>
        <dbReference type="ARBA" id="ARBA00022833"/>
    </source>
</evidence>
<feature type="binding site" evidence="10">
    <location>
        <position position="599"/>
    </location>
    <ligand>
        <name>ATP</name>
        <dbReference type="ChEBI" id="CHEBI:30616"/>
    </ligand>
</feature>
<proteinExistence type="inferred from homology"/>
<reference evidence="13 14" key="1">
    <citation type="submission" date="2018-12" db="EMBL/GenBank/DDBJ databases">
        <title>The complete genome of the methanogenic archaea of the candidate phylum Verstraetearchaeota, obtained from the metagenome of underground thermal water.</title>
        <authorList>
            <person name="Kadnikov V.V."/>
            <person name="Mardanov A.V."/>
            <person name="Beletsky A.V."/>
            <person name="Karnachuk O.V."/>
            <person name="Ravin N.V."/>
        </authorList>
    </citation>
    <scope>NUCLEOTIDE SEQUENCE [LARGE SCALE GENOMIC DNA]</scope>
    <source>
        <strain evidence="13">Ch88</strain>
    </source>
</reference>
<dbReference type="SUPFAM" id="SSF52374">
    <property type="entry name" value="Nucleotidylyl transferase"/>
    <property type="match status" value="1"/>
</dbReference>
<feature type="domain" description="Aminoacyl-tRNA synthetase class Ia" evidence="11">
    <location>
        <begin position="20"/>
        <end position="633"/>
    </location>
</feature>
<dbReference type="NCBIfam" id="TIGR00392">
    <property type="entry name" value="ileS"/>
    <property type="match status" value="1"/>
</dbReference>
<dbReference type="HAMAP" id="MF_02003">
    <property type="entry name" value="Ile_tRNA_synth_type2"/>
    <property type="match status" value="1"/>
</dbReference>
<sequence length="1055" mass="122247">MSRIGKIPKDYKSKQVEEEVFAYWREKGIEEKARQAGQEKFYFLDGPPYVTNPIHVGTAWNKILKDAYIRFYRMNGFRVRDQPGFDMHGLPIEVMVEKKIGIKSKKEIETMGIENFIKACKSFALENLQIATRQFKNLGVWMDWNSPYRTLDDYYIESVWAMLKRADERGLLGKGKKVVHWCPRCETVLAGYEATDEYRELEEESIYVKFKVEGKENEYILIWTTTPWTLPANAAVMVHPDFMYVRARSGGETYILAEARLDHVFSDTGREYEVLEKFPGSYMRGLRYRAPLLEEVPEQSKLSPAHFVVLSDQFVTLEEGTGCVHTAPGHGEEDYAVGEEYGLPDFCPVDERGRFTNEAGKYAGKSVRETNGEIIEDLKSKGLLFKTERTRHRYPHCWRCKTPLILRTASQWFIKVTELKERLLEENEKVEWIPEWAGKARFGNWIKNAKDWVISRQRYWGIPLPIWVCDSCGKHRVIGSIEELRESAPGSGEIELHRPWVDRIKLRCGCGGEMQRVPDVADVWMDSGSASFACLGYPKRQEGFERWWPADLILEGQDQTRGWFYTLMVCSVVLFNEAPYRRVLMHGFTTAQDGRAMHKSLGNVVFPEEVIEKFGRDTLRWYELGCTTWEDLRFTWKSIEETARFLNILWSTYYFASLYMSLDNFDPGKHTIGSVEKDLRLEDRWIISKLEGLIKRVTEAMAGCRVFDAVRELEEFMRDDVSRWYIKLIRRRTWTEEEDPDKLAAYATLSHVLLNYLKLIAPIVPFMSEDIYRNVFAGLEGMPESVHMLKWPTPSEERIDPKLEEEMKVVKEVIEASFSTRQAARIKTRMPLLRMKVVTDSESVKAAIERMKGVIEDQANVKEVEVITPEEGWRMKDVILIPNRSILGPVFREKSGRVADAISKLNGKGAMDSFARGEAVWVEVDGVGRVEVKREYVNVQERLPENYRSEKCKYGEIFIDTTRSDELLAEGLARDVVRRIQEMRKRADLNVDDYIKAFVTAPSEDARRALESRATQIAGEVRAKELRISLQEPDFGTPEAWEIEGEKYTISIEKI</sequence>
<protein>
    <recommendedName>
        <fullName evidence="10">Isoleucine--tRNA ligase</fullName>
        <ecNumber evidence="10">6.1.1.5</ecNumber>
    </recommendedName>
    <alternativeName>
        <fullName evidence="10">Isoleucyl-tRNA synthetase</fullName>
        <shortName evidence="10">IleRS</shortName>
    </alternativeName>
</protein>
<dbReference type="GO" id="GO:0002161">
    <property type="term" value="F:aminoacyl-tRNA deacylase activity"/>
    <property type="evidence" value="ECO:0007669"/>
    <property type="project" value="InterPro"/>
</dbReference>
<keyword evidence="5 10" id="KW-0862">Zinc</keyword>
<feature type="domain" description="Methionyl/Valyl/Leucyl/Isoleucyl-tRNA synthetase anticodon-binding" evidence="12">
    <location>
        <begin position="683"/>
        <end position="831"/>
    </location>
</feature>
<keyword evidence="8 10" id="KW-0030">Aminoacyl-tRNA synthetase</keyword>
<dbReference type="InterPro" id="IPR013155">
    <property type="entry name" value="M/V/L/I-tRNA-synth_anticd-bd"/>
</dbReference>
<dbReference type="Gene3D" id="1.10.730.10">
    <property type="entry name" value="Isoleucyl-tRNA Synthetase, Domain 1"/>
    <property type="match status" value="1"/>
</dbReference>
<dbReference type="GO" id="GO:0006428">
    <property type="term" value="P:isoleucyl-tRNA aminoacylation"/>
    <property type="evidence" value="ECO:0007669"/>
    <property type="project" value="UniProtKB-UniRule"/>
</dbReference>